<feature type="compositionally biased region" description="Basic residues" evidence="1">
    <location>
        <begin position="21"/>
        <end position="32"/>
    </location>
</feature>
<evidence type="ECO:0000313" key="4">
    <source>
        <dbReference type="Proteomes" id="UP000275076"/>
    </source>
</evidence>
<feature type="region of interest" description="Disordered" evidence="1">
    <location>
        <begin position="1"/>
        <end position="32"/>
    </location>
</feature>
<feature type="transmembrane region" description="Helical" evidence="2">
    <location>
        <begin position="64"/>
        <end position="84"/>
    </location>
</feature>
<dbReference type="Proteomes" id="UP000275076">
    <property type="component" value="Unassembled WGS sequence"/>
</dbReference>
<sequence length="88" mass="10796">MGNYPPPHHHHGPPRPPYCPPKKRKKKHHHYRPRPRWWVKWKLACMQILLPLICFQLLRTLIFPTSFDVLLLFMLIGFYIFLFCSRKY</sequence>
<keyword evidence="2" id="KW-0812">Transmembrane</keyword>
<keyword evidence="2" id="KW-0472">Membrane</keyword>
<dbReference type="AlphaFoldDB" id="A0A428N2V6"/>
<comment type="caution">
    <text evidence="3">The sequence shown here is derived from an EMBL/GenBank/DDBJ whole genome shotgun (WGS) entry which is preliminary data.</text>
</comment>
<reference evidence="3 4" key="1">
    <citation type="submission" date="2018-10" db="EMBL/GenBank/DDBJ databases">
        <title>Draft genome sequence of Bacillus salarius IM0101, isolated from a hypersaline soil in Inner Mongolia, China.</title>
        <authorList>
            <person name="Yamprayoonswat W."/>
            <person name="Boonvisut S."/>
            <person name="Jumpathong W."/>
            <person name="Sittihan S."/>
            <person name="Ruangsuj P."/>
            <person name="Wanthongcharoen S."/>
            <person name="Thongpramul N."/>
            <person name="Pimmason S."/>
            <person name="Yu B."/>
            <person name="Yasawong M."/>
        </authorList>
    </citation>
    <scope>NUCLEOTIDE SEQUENCE [LARGE SCALE GENOMIC DNA]</scope>
    <source>
        <strain evidence="3 4">IM0101</strain>
    </source>
</reference>
<accession>A0A428N2V6</accession>
<evidence type="ECO:0000256" key="1">
    <source>
        <dbReference type="SAM" id="MobiDB-lite"/>
    </source>
</evidence>
<dbReference type="EMBL" id="RBVX01000013">
    <property type="protein sequence ID" value="RSL32619.1"/>
    <property type="molecule type" value="Genomic_DNA"/>
</dbReference>
<keyword evidence="4" id="KW-1185">Reference proteome</keyword>
<name>A0A428N2V6_9BACI</name>
<evidence type="ECO:0000313" key="3">
    <source>
        <dbReference type="EMBL" id="RSL32619.1"/>
    </source>
</evidence>
<protein>
    <submittedName>
        <fullName evidence="3">Uncharacterized protein</fullName>
    </submittedName>
</protein>
<keyword evidence="2" id="KW-1133">Transmembrane helix</keyword>
<proteinExistence type="predicted"/>
<organism evidence="3 4">
    <name type="scientific">Salibacterium salarium</name>
    <dbReference type="NCBI Taxonomy" id="284579"/>
    <lineage>
        <taxon>Bacteria</taxon>
        <taxon>Bacillati</taxon>
        <taxon>Bacillota</taxon>
        <taxon>Bacilli</taxon>
        <taxon>Bacillales</taxon>
        <taxon>Bacillaceae</taxon>
    </lineage>
</organism>
<gene>
    <name evidence="3" type="ORF">D7Z54_14300</name>
</gene>
<evidence type="ECO:0000256" key="2">
    <source>
        <dbReference type="SAM" id="Phobius"/>
    </source>
</evidence>
<dbReference type="OrthoDB" id="2456214at2"/>